<dbReference type="InParanoid" id="A0A061EXE8"/>
<name>A0A061EXE8_THECC</name>
<dbReference type="Gramene" id="EOY09087">
    <property type="protein sequence ID" value="EOY09087"/>
    <property type="gene ID" value="TCM_024468"/>
</dbReference>
<reference evidence="1 2" key="1">
    <citation type="journal article" date="2013" name="Genome Biol.">
        <title>The genome sequence of the most widely cultivated cacao type and its use to identify candidate genes regulating pod color.</title>
        <authorList>
            <person name="Motamayor J.C."/>
            <person name="Mockaitis K."/>
            <person name="Schmutz J."/>
            <person name="Haiminen N."/>
            <person name="Iii D.L."/>
            <person name="Cornejo O."/>
            <person name="Findley S.D."/>
            <person name="Zheng P."/>
            <person name="Utro F."/>
            <person name="Royaert S."/>
            <person name="Saski C."/>
            <person name="Jenkins J."/>
            <person name="Podicheti R."/>
            <person name="Zhao M."/>
            <person name="Scheffler B.E."/>
            <person name="Stack J.C."/>
            <person name="Feltus F.A."/>
            <person name="Mustiga G.M."/>
            <person name="Amores F."/>
            <person name="Phillips W."/>
            <person name="Marelli J.P."/>
            <person name="May G.D."/>
            <person name="Shapiro H."/>
            <person name="Ma J."/>
            <person name="Bustamante C.D."/>
            <person name="Schnell R.J."/>
            <person name="Main D."/>
            <person name="Gilbert D."/>
            <person name="Parida L."/>
            <person name="Kuhn D.N."/>
        </authorList>
    </citation>
    <scope>NUCLEOTIDE SEQUENCE [LARGE SCALE GENOMIC DNA]</scope>
    <source>
        <strain evidence="2">cv. Matina 1-6</strain>
    </source>
</reference>
<evidence type="ECO:0000313" key="1">
    <source>
        <dbReference type="EMBL" id="EOY09087.1"/>
    </source>
</evidence>
<dbReference type="HOGENOM" id="CLU_2113379_0_0_1"/>
<proteinExistence type="predicted"/>
<dbReference type="EMBL" id="CM001883">
    <property type="protein sequence ID" value="EOY09087.1"/>
    <property type="molecule type" value="Genomic_DNA"/>
</dbReference>
<dbReference type="AlphaFoldDB" id="A0A061EXE8"/>
<protein>
    <recommendedName>
        <fullName evidence="3">Reverse transcriptase zinc-binding domain-containing protein</fullName>
    </recommendedName>
</protein>
<accession>A0A061EXE8</accession>
<evidence type="ECO:0000313" key="2">
    <source>
        <dbReference type="Proteomes" id="UP000026915"/>
    </source>
</evidence>
<evidence type="ECO:0008006" key="3">
    <source>
        <dbReference type="Google" id="ProtNLM"/>
    </source>
</evidence>
<sequence>MFLRNRGVLPENGDCLCVWCKDREDQGNHVLLLCNFAWIVWCKIFQRWDIQWVIPNSIEHLFRYLIWWTVFMAKSWNKGGWLFVVRCYGFYWLTRNDSIFNDKVLDGDDFGVSSK</sequence>
<gene>
    <name evidence="1" type="ORF">TCM_024468</name>
</gene>
<organism evidence="1 2">
    <name type="scientific">Theobroma cacao</name>
    <name type="common">Cacao</name>
    <name type="synonym">Cocoa</name>
    <dbReference type="NCBI Taxonomy" id="3641"/>
    <lineage>
        <taxon>Eukaryota</taxon>
        <taxon>Viridiplantae</taxon>
        <taxon>Streptophyta</taxon>
        <taxon>Embryophyta</taxon>
        <taxon>Tracheophyta</taxon>
        <taxon>Spermatophyta</taxon>
        <taxon>Magnoliopsida</taxon>
        <taxon>eudicotyledons</taxon>
        <taxon>Gunneridae</taxon>
        <taxon>Pentapetalae</taxon>
        <taxon>rosids</taxon>
        <taxon>malvids</taxon>
        <taxon>Malvales</taxon>
        <taxon>Malvaceae</taxon>
        <taxon>Byttnerioideae</taxon>
        <taxon>Theobroma</taxon>
    </lineage>
</organism>
<dbReference type="Proteomes" id="UP000026915">
    <property type="component" value="Chromosome 5"/>
</dbReference>
<keyword evidence="2" id="KW-1185">Reference proteome</keyword>